<dbReference type="RefSeq" id="WP_077970076.1">
    <property type="nucleotide sequence ID" value="NZ_CP045178.1"/>
</dbReference>
<reference evidence="1 2" key="1">
    <citation type="submission" date="2017-02" db="EMBL/GenBank/DDBJ databases">
        <title>Draft Genome Sequence of Streptomyces tsukubaensis F601, a Producer of the immunosuppressant tacrolimus FK506.</title>
        <authorList>
            <person name="Zong G."/>
            <person name="Zhong C."/>
            <person name="Fu J."/>
            <person name="Qin R."/>
            <person name="Cao G."/>
        </authorList>
    </citation>
    <scope>NUCLEOTIDE SEQUENCE [LARGE SCALE GENOMIC DNA]</scope>
    <source>
        <strain evidence="1 2">F601</strain>
    </source>
</reference>
<dbReference type="AlphaFoldDB" id="A0A1V4A635"/>
<dbReference type="Proteomes" id="UP000190539">
    <property type="component" value="Unassembled WGS sequence"/>
</dbReference>
<name>A0A1V4A635_9ACTN</name>
<evidence type="ECO:0000313" key="2">
    <source>
        <dbReference type="Proteomes" id="UP000190539"/>
    </source>
</evidence>
<dbReference type="STRING" id="83656.B1H18_21515"/>
<accession>A0A1V4A635</accession>
<organism evidence="1 2">
    <name type="scientific">Streptomyces tsukubensis</name>
    <dbReference type="NCBI Taxonomy" id="83656"/>
    <lineage>
        <taxon>Bacteria</taxon>
        <taxon>Bacillati</taxon>
        <taxon>Actinomycetota</taxon>
        <taxon>Actinomycetes</taxon>
        <taxon>Kitasatosporales</taxon>
        <taxon>Streptomycetaceae</taxon>
        <taxon>Streptomyces</taxon>
    </lineage>
</organism>
<protein>
    <submittedName>
        <fullName evidence="1">Uncharacterized protein</fullName>
    </submittedName>
</protein>
<dbReference type="EMBL" id="MVFC01000019">
    <property type="protein sequence ID" value="OON76203.1"/>
    <property type="molecule type" value="Genomic_DNA"/>
</dbReference>
<sequence length="287" mass="31432">MTTTPFTAPAFAGWREVTPGDRRAVWSVLHFDWPTVWELYLAEGKDHGTWITENWTDTDGLSHSVTHIKVLEKWYGLSDYFTNEVGPVTAFSGPGIATFDDSAEPPTPTPFKFDIYFLSQLTDPAKTDVYRLQQPGFAKTPKITSTALRTLFPWVSKPPFSTPFTITSVANLYTRTADSKWVAVIGTNDKNETQYVVCQTGSKQVSDPKRIDADGLDGRAAFGVPTITATTHLNDSPLYVLGSHPGTSAPDTLTPFTYSPQLVKGPLTTASTLTKSGAAQTYPEPQS</sequence>
<comment type="caution">
    <text evidence="1">The sequence shown here is derived from an EMBL/GenBank/DDBJ whole genome shotgun (WGS) entry which is preliminary data.</text>
</comment>
<gene>
    <name evidence="1" type="ORF">B1H18_21515</name>
</gene>
<proteinExistence type="predicted"/>
<evidence type="ECO:0000313" key="1">
    <source>
        <dbReference type="EMBL" id="OON76203.1"/>
    </source>
</evidence>
<keyword evidence="2" id="KW-1185">Reference proteome</keyword>